<sequence>MNMIPILDTHQHLIYPSELNYPWCQDEPALKDRSFTLEKYQSLTAEFGVTRSLFMEATGAAEQIAEEAGFFTQLAEKDDNILTGVIASCRPEYDDFDAQLERIVSQKVVGMRRILHVEPDELSQSANFRKNIASLADHQLSFDICMLQRQHDLAYELVKSCPDTTFILDHCGNPVLQNDAFASWKSGMQKLATLPNLNLKISGIVVNTVGDQVPDLELLRPWLESCVDVFGFDRLVFGSDWPVCNITTTLPAWLGIARSFFGQFSEHEQTALWHKNAERIYLQR</sequence>
<protein>
    <submittedName>
        <fullName evidence="3">Amidohydrolase family protein</fullName>
    </submittedName>
</protein>
<dbReference type="Pfam" id="PF04909">
    <property type="entry name" value="Amidohydro_2"/>
    <property type="match status" value="1"/>
</dbReference>
<dbReference type="PANTHER" id="PTHR43569">
    <property type="entry name" value="AMIDOHYDROLASE"/>
    <property type="match status" value="1"/>
</dbReference>
<dbReference type="PANTHER" id="PTHR43569:SF2">
    <property type="entry name" value="AMIDOHYDROLASE-RELATED DOMAIN-CONTAINING PROTEIN"/>
    <property type="match status" value="1"/>
</dbReference>
<evidence type="ECO:0000256" key="1">
    <source>
        <dbReference type="ARBA" id="ARBA00038310"/>
    </source>
</evidence>
<dbReference type="InterPro" id="IPR032466">
    <property type="entry name" value="Metal_Hydrolase"/>
</dbReference>
<dbReference type="RefSeq" id="WP_200310475.1">
    <property type="nucleotide sequence ID" value="NZ_JAENIM010000021.1"/>
</dbReference>
<dbReference type="SUPFAM" id="SSF51556">
    <property type="entry name" value="Metallo-dependent hydrolases"/>
    <property type="match status" value="1"/>
</dbReference>
<dbReference type="InterPro" id="IPR006680">
    <property type="entry name" value="Amidohydro-rel"/>
</dbReference>
<feature type="domain" description="Amidohydrolase-related" evidence="2">
    <location>
        <begin position="8"/>
        <end position="281"/>
    </location>
</feature>
<dbReference type="InterPro" id="IPR052350">
    <property type="entry name" value="Metallo-dep_Lactonases"/>
</dbReference>
<evidence type="ECO:0000259" key="2">
    <source>
        <dbReference type="Pfam" id="PF04909"/>
    </source>
</evidence>
<proteinExistence type="inferred from homology"/>
<reference evidence="3" key="1">
    <citation type="submission" date="2021-01" db="EMBL/GenBank/DDBJ databases">
        <title>Modified the classification status of verrucomicrobia.</title>
        <authorList>
            <person name="Feng X."/>
        </authorList>
    </citation>
    <scope>NUCLEOTIDE SEQUENCE</scope>
    <source>
        <strain evidence="3">_KCTC 22039</strain>
    </source>
</reference>
<evidence type="ECO:0000313" key="3">
    <source>
        <dbReference type="EMBL" id="MBK1790445.1"/>
    </source>
</evidence>
<name>A0A8J7MD99_9BACT</name>
<dbReference type="GO" id="GO:0016787">
    <property type="term" value="F:hydrolase activity"/>
    <property type="evidence" value="ECO:0007669"/>
    <property type="project" value="InterPro"/>
</dbReference>
<organism evidence="3 4">
    <name type="scientific">Persicirhabdus sediminis</name>
    <dbReference type="NCBI Taxonomy" id="454144"/>
    <lineage>
        <taxon>Bacteria</taxon>
        <taxon>Pseudomonadati</taxon>
        <taxon>Verrucomicrobiota</taxon>
        <taxon>Verrucomicrobiia</taxon>
        <taxon>Verrucomicrobiales</taxon>
        <taxon>Verrucomicrobiaceae</taxon>
        <taxon>Persicirhabdus</taxon>
    </lineage>
</organism>
<comment type="similarity">
    <text evidence="1">Belongs to the metallo-dependent hydrolases superfamily.</text>
</comment>
<gene>
    <name evidence="3" type="ORF">JIN82_04650</name>
</gene>
<evidence type="ECO:0000313" key="4">
    <source>
        <dbReference type="Proteomes" id="UP000624703"/>
    </source>
</evidence>
<comment type="caution">
    <text evidence="3">The sequence shown here is derived from an EMBL/GenBank/DDBJ whole genome shotgun (WGS) entry which is preliminary data.</text>
</comment>
<dbReference type="EMBL" id="JAENIM010000021">
    <property type="protein sequence ID" value="MBK1790445.1"/>
    <property type="molecule type" value="Genomic_DNA"/>
</dbReference>
<dbReference type="Proteomes" id="UP000624703">
    <property type="component" value="Unassembled WGS sequence"/>
</dbReference>
<dbReference type="AlphaFoldDB" id="A0A8J7MD99"/>
<accession>A0A8J7MD99</accession>
<dbReference type="Gene3D" id="3.20.20.140">
    <property type="entry name" value="Metal-dependent hydrolases"/>
    <property type="match status" value="1"/>
</dbReference>
<keyword evidence="4" id="KW-1185">Reference proteome</keyword>